<dbReference type="RefSeq" id="WP_066736566.1">
    <property type="nucleotide sequence ID" value="NZ_JAJCIQ010000002.1"/>
</dbReference>
<proteinExistence type="inferred from homology"/>
<evidence type="ECO:0000256" key="3">
    <source>
        <dbReference type="ARBA" id="ARBA00022475"/>
    </source>
</evidence>
<dbReference type="Pfam" id="PF02417">
    <property type="entry name" value="Chromate_transp"/>
    <property type="match status" value="1"/>
</dbReference>
<feature type="transmembrane region" description="Helical" evidence="7">
    <location>
        <begin position="12"/>
        <end position="31"/>
    </location>
</feature>
<keyword evidence="5 7" id="KW-1133">Transmembrane helix</keyword>
<accession>A0ABS8DEX3</accession>
<evidence type="ECO:0000313" key="9">
    <source>
        <dbReference type="Proteomes" id="UP001299546"/>
    </source>
</evidence>
<evidence type="ECO:0000313" key="8">
    <source>
        <dbReference type="EMBL" id="MCB7386657.1"/>
    </source>
</evidence>
<dbReference type="PANTHER" id="PTHR43663:SF1">
    <property type="entry name" value="CHROMATE TRANSPORTER"/>
    <property type="match status" value="1"/>
</dbReference>
<comment type="similarity">
    <text evidence="2">Belongs to the chromate ion transporter (CHR) (TC 2.A.51) family.</text>
</comment>
<evidence type="ECO:0000256" key="4">
    <source>
        <dbReference type="ARBA" id="ARBA00022692"/>
    </source>
</evidence>
<gene>
    <name evidence="8" type="ORF">LIZ65_05100</name>
</gene>
<evidence type="ECO:0000256" key="7">
    <source>
        <dbReference type="SAM" id="Phobius"/>
    </source>
</evidence>
<keyword evidence="4 7" id="KW-0812">Transmembrane</keyword>
<dbReference type="PANTHER" id="PTHR43663">
    <property type="entry name" value="CHROMATE TRANSPORT PROTEIN-RELATED"/>
    <property type="match status" value="1"/>
</dbReference>
<keyword evidence="3" id="KW-1003">Cell membrane</keyword>
<feature type="transmembrane region" description="Helical" evidence="7">
    <location>
        <begin position="81"/>
        <end position="105"/>
    </location>
</feature>
<sequence>MNLKNFKTLLWLFWINLFISAFTFGGGYVVVPMVRKYFVERKQRFSEEKLMSMAAVAQSSPGAIAVNLSALAGLYCAGIGGLIVSVAAAVLPPLAVLSAVSYWYAAFSQSPLIAAVLKGMLAGAAAVIVDFIVDMVQMIVKERSFLLTALIPAVFAASFFLQIHAALLLLFSCFICLIKLQFAAHKEEIPS</sequence>
<evidence type="ECO:0000256" key="5">
    <source>
        <dbReference type="ARBA" id="ARBA00022989"/>
    </source>
</evidence>
<evidence type="ECO:0000256" key="2">
    <source>
        <dbReference type="ARBA" id="ARBA00005262"/>
    </source>
</evidence>
<name>A0ABS8DEX3_9FIRM</name>
<feature type="transmembrane region" description="Helical" evidence="7">
    <location>
        <begin position="145"/>
        <end position="178"/>
    </location>
</feature>
<dbReference type="InterPro" id="IPR003370">
    <property type="entry name" value="Chromate_transpt"/>
</dbReference>
<organism evidence="8 9">
    <name type="scientific">Bariatricus massiliensis</name>
    <dbReference type="NCBI Taxonomy" id="1745713"/>
    <lineage>
        <taxon>Bacteria</taxon>
        <taxon>Bacillati</taxon>
        <taxon>Bacillota</taxon>
        <taxon>Clostridia</taxon>
        <taxon>Lachnospirales</taxon>
        <taxon>Lachnospiraceae</taxon>
        <taxon>Bariatricus</taxon>
    </lineage>
</organism>
<feature type="transmembrane region" description="Helical" evidence="7">
    <location>
        <begin position="112"/>
        <end position="133"/>
    </location>
</feature>
<protein>
    <submittedName>
        <fullName evidence="8">Chromate transporter</fullName>
    </submittedName>
</protein>
<keyword evidence="6 7" id="KW-0472">Membrane</keyword>
<reference evidence="8 9" key="1">
    <citation type="submission" date="2021-10" db="EMBL/GenBank/DDBJ databases">
        <title>Collection of gut derived symbiotic bacterial strains cultured from healthy donors.</title>
        <authorList>
            <person name="Lin H."/>
            <person name="Littmann E."/>
            <person name="Kohout C."/>
            <person name="Pamer E.G."/>
        </authorList>
    </citation>
    <scope>NUCLEOTIDE SEQUENCE [LARGE SCALE GENOMIC DNA]</scope>
    <source>
        <strain evidence="8 9">DFI.1.165</strain>
    </source>
</reference>
<comment type="subcellular location">
    <subcellularLocation>
        <location evidence="1">Cell membrane</location>
        <topology evidence="1">Multi-pass membrane protein</topology>
    </subcellularLocation>
</comment>
<dbReference type="InterPro" id="IPR052518">
    <property type="entry name" value="CHR_Transporter"/>
</dbReference>
<evidence type="ECO:0000256" key="1">
    <source>
        <dbReference type="ARBA" id="ARBA00004651"/>
    </source>
</evidence>
<dbReference type="EMBL" id="JAJCIS010000002">
    <property type="protein sequence ID" value="MCB7386657.1"/>
    <property type="molecule type" value="Genomic_DNA"/>
</dbReference>
<dbReference type="Proteomes" id="UP001299546">
    <property type="component" value="Unassembled WGS sequence"/>
</dbReference>
<keyword evidence="9" id="KW-1185">Reference proteome</keyword>
<comment type="caution">
    <text evidence="8">The sequence shown here is derived from an EMBL/GenBank/DDBJ whole genome shotgun (WGS) entry which is preliminary data.</text>
</comment>
<evidence type="ECO:0000256" key="6">
    <source>
        <dbReference type="ARBA" id="ARBA00023136"/>
    </source>
</evidence>